<protein>
    <recommendedName>
        <fullName evidence="4">F-box domain-containing protein</fullName>
    </recommendedName>
</protein>
<gene>
    <name evidence="2" type="ORF">LTR05_006872</name>
</gene>
<dbReference type="AlphaFoldDB" id="A0AAN7YEB5"/>
<evidence type="ECO:0008006" key="4">
    <source>
        <dbReference type="Google" id="ProtNLM"/>
    </source>
</evidence>
<proteinExistence type="predicted"/>
<reference evidence="2 3" key="1">
    <citation type="submission" date="2023-08" db="EMBL/GenBank/DDBJ databases">
        <title>Black Yeasts Isolated from many extreme environments.</title>
        <authorList>
            <person name="Coleine C."/>
            <person name="Stajich J.E."/>
            <person name="Selbmann L."/>
        </authorList>
    </citation>
    <scope>NUCLEOTIDE SEQUENCE [LARGE SCALE GENOMIC DNA]</scope>
    <source>
        <strain evidence="2 3">CCFEE 5910</strain>
    </source>
</reference>
<dbReference type="Proteomes" id="UP001309876">
    <property type="component" value="Unassembled WGS sequence"/>
</dbReference>
<feature type="compositionally biased region" description="Low complexity" evidence="1">
    <location>
        <begin position="79"/>
        <end position="102"/>
    </location>
</feature>
<name>A0AAN7YEB5_9EURO</name>
<organism evidence="2 3">
    <name type="scientific">Lithohypha guttulata</name>
    <dbReference type="NCBI Taxonomy" id="1690604"/>
    <lineage>
        <taxon>Eukaryota</taxon>
        <taxon>Fungi</taxon>
        <taxon>Dikarya</taxon>
        <taxon>Ascomycota</taxon>
        <taxon>Pezizomycotina</taxon>
        <taxon>Eurotiomycetes</taxon>
        <taxon>Chaetothyriomycetidae</taxon>
        <taxon>Chaetothyriales</taxon>
        <taxon>Trichomeriaceae</taxon>
        <taxon>Lithohypha</taxon>
    </lineage>
</organism>
<dbReference type="EMBL" id="JAVRRJ010000007">
    <property type="protein sequence ID" value="KAK5082990.1"/>
    <property type="molecule type" value="Genomic_DNA"/>
</dbReference>
<accession>A0AAN7YEB5</accession>
<evidence type="ECO:0000256" key="1">
    <source>
        <dbReference type="SAM" id="MobiDB-lite"/>
    </source>
</evidence>
<keyword evidence="3" id="KW-1185">Reference proteome</keyword>
<evidence type="ECO:0000313" key="3">
    <source>
        <dbReference type="Proteomes" id="UP001309876"/>
    </source>
</evidence>
<feature type="region of interest" description="Disordered" evidence="1">
    <location>
        <begin position="76"/>
        <end position="102"/>
    </location>
</feature>
<comment type="caution">
    <text evidence="2">The sequence shown here is derived from an EMBL/GenBank/DDBJ whole genome shotgun (WGS) entry which is preliminary data.</text>
</comment>
<evidence type="ECO:0000313" key="2">
    <source>
        <dbReference type="EMBL" id="KAK5082990.1"/>
    </source>
</evidence>
<sequence>MNTQKLVHYQNLPYKIQLHVVKNLLPKDLVAYARTNTKFLNIAYVAFQDELRSLAGREKVDAFRELVTMTRVVEARSHSGSIAASEAQAEAAGGSESQSRRE</sequence>